<dbReference type="EMBL" id="CP045702">
    <property type="protein sequence ID" value="QNE77505.1"/>
    <property type="molecule type" value="Genomic_DNA"/>
</dbReference>
<dbReference type="InterPro" id="IPR029479">
    <property type="entry name" value="Nitroreductase"/>
</dbReference>
<dbReference type="Gene3D" id="3.40.109.10">
    <property type="entry name" value="NADH Oxidase"/>
    <property type="match status" value="1"/>
</dbReference>
<dbReference type="GO" id="GO:0016491">
    <property type="term" value="F:oxidoreductase activity"/>
    <property type="evidence" value="ECO:0007669"/>
    <property type="project" value="UniProtKB-KW"/>
</dbReference>
<dbReference type="Pfam" id="PF00881">
    <property type="entry name" value="Nitroreductase"/>
    <property type="match status" value="1"/>
</dbReference>
<evidence type="ECO:0000256" key="2">
    <source>
        <dbReference type="ARBA" id="ARBA00023002"/>
    </source>
</evidence>
<dbReference type="Proteomes" id="UP000515307">
    <property type="component" value="Chromosome"/>
</dbReference>
<feature type="region of interest" description="Disordered" evidence="3">
    <location>
        <begin position="1"/>
        <end position="22"/>
    </location>
</feature>
<protein>
    <submittedName>
        <fullName evidence="5">Nitroreductase</fullName>
    </submittedName>
</protein>
<feature type="domain" description="Nitroreductase" evidence="4">
    <location>
        <begin position="48"/>
        <end position="218"/>
    </location>
</feature>
<dbReference type="CDD" id="cd02062">
    <property type="entry name" value="Nitro_FMN_reductase"/>
    <property type="match status" value="1"/>
</dbReference>
<proteinExistence type="inferred from homology"/>
<evidence type="ECO:0000313" key="5">
    <source>
        <dbReference type="EMBL" id="QNE77505.1"/>
    </source>
</evidence>
<dbReference type="PANTHER" id="PTHR43673:SF10">
    <property type="entry name" value="NADH DEHYDROGENASE_NAD(P)H NITROREDUCTASE XCC3605-RELATED"/>
    <property type="match status" value="1"/>
</dbReference>
<comment type="similarity">
    <text evidence="1">Belongs to the nitroreductase family.</text>
</comment>
<dbReference type="KEGG" id="sfiy:F0344_25470"/>
<evidence type="ECO:0000256" key="3">
    <source>
        <dbReference type="SAM" id="MobiDB-lite"/>
    </source>
</evidence>
<keyword evidence="2" id="KW-0560">Oxidoreductase</keyword>
<dbReference type="SUPFAM" id="SSF55469">
    <property type="entry name" value="FMN-dependent nitroreductase-like"/>
    <property type="match status" value="1"/>
</dbReference>
<gene>
    <name evidence="5" type="ORF">F0344_25470</name>
</gene>
<dbReference type="PANTHER" id="PTHR43673">
    <property type="entry name" value="NAD(P)H NITROREDUCTASE YDGI-RELATED"/>
    <property type="match status" value="1"/>
</dbReference>
<sequence length="248" mass="27661">MAVSGRPDSERPVTPPKRTGTTSRLRVRIEERAPVSLLDLTPDELLTTTRSVRKRLDLTRPVPLDLVKECLDIALQAPSGSNRQTWHWMVVTDKDQRAAIGEYYRRAVRSYLTSEGSCASLYADHPVRHPEQQRVGDSVAYLGEHMADVPVLVIPCLDAKEAPEYNEAGMWGSVIQAAWSYMLAARARRLGTAWTTLHLMYEKEIAELLGMPDGIVQAALIPTAFSIGTDFRPAARQPLASVMHLDTW</sequence>
<evidence type="ECO:0000256" key="1">
    <source>
        <dbReference type="ARBA" id="ARBA00007118"/>
    </source>
</evidence>
<dbReference type="AlphaFoldDB" id="A0A7G7BQ90"/>
<organism evidence="5 6">
    <name type="scientific">Streptomyces finlayi</name>
    <dbReference type="NCBI Taxonomy" id="67296"/>
    <lineage>
        <taxon>Bacteria</taxon>
        <taxon>Bacillati</taxon>
        <taxon>Actinomycetota</taxon>
        <taxon>Actinomycetes</taxon>
        <taxon>Kitasatosporales</taxon>
        <taxon>Streptomycetaceae</taxon>
        <taxon>Streptomyces</taxon>
    </lineage>
</organism>
<name>A0A7G7BQ90_9ACTN</name>
<keyword evidence="6" id="KW-1185">Reference proteome</keyword>
<dbReference type="InterPro" id="IPR000415">
    <property type="entry name" value="Nitroreductase-like"/>
</dbReference>
<evidence type="ECO:0000259" key="4">
    <source>
        <dbReference type="Pfam" id="PF00881"/>
    </source>
</evidence>
<reference evidence="6" key="1">
    <citation type="submission" date="2019-10" db="EMBL/GenBank/DDBJ databases">
        <title>Antimicrobial potential of Antarctic Bacteria.</title>
        <authorList>
            <person name="Benaud N."/>
            <person name="Edwards R.J."/>
            <person name="Ferrari B.C."/>
        </authorList>
    </citation>
    <scope>NUCLEOTIDE SEQUENCE [LARGE SCALE GENOMIC DNA]</scope>
    <source>
        <strain evidence="6">NBSH44</strain>
    </source>
</reference>
<accession>A0A7G7BQ90</accession>
<evidence type="ECO:0000313" key="6">
    <source>
        <dbReference type="Proteomes" id="UP000515307"/>
    </source>
</evidence>